<accession>A0A8C9QNJ4</accession>
<dbReference type="Ensembl" id="ENSSDAT00000028588.1">
    <property type="protein sequence ID" value="ENSSDAP00000024994.1"/>
    <property type="gene ID" value="ENSSDAG00000022746.1"/>
</dbReference>
<evidence type="ECO:0000313" key="2">
    <source>
        <dbReference type="Ensembl" id="ENSSDAP00000024994.1"/>
    </source>
</evidence>
<dbReference type="AlphaFoldDB" id="A0A8C9QNJ4"/>
<sequence length="71" mass="8004">MKTKTGLTADIGLFCSLCFLFPLSLKIPTPIFFFVLSSPHPFLFTLSSMALLVAFQVRKLFRKVSLCICTR</sequence>
<reference evidence="2" key="1">
    <citation type="submission" date="2025-05" db="UniProtKB">
        <authorList>
            <consortium name="Ensembl"/>
        </authorList>
    </citation>
    <scope>IDENTIFICATION</scope>
</reference>
<dbReference type="Ensembl" id="ENSSDAT00000028590.1">
    <property type="protein sequence ID" value="ENSSDAP00000024995.1"/>
    <property type="gene ID" value="ENSSDAG00000022747.1"/>
</dbReference>
<evidence type="ECO:0000313" key="3">
    <source>
        <dbReference type="Proteomes" id="UP000694422"/>
    </source>
</evidence>
<name>A0A8C9QNJ4_SPEDA</name>
<dbReference type="Proteomes" id="UP000694422">
    <property type="component" value="Unplaced"/>
</dbReference>
<keyword evidence="1" id="KW-0472">Membrane</keyword>
<feature type="transmembrane region" description="Helical" evidence="1">
    <location>
        <begin position="31"/>
        <end position="55"/>
    </location>
</feature>
<feature type="transmembrane region" description="Helical" evidence="1">
    <location>
        <begin position="7"/>
        <end position="25"/>
    </location>
</feature>
<organism evidence="2 3">
    <name type="scientific">Spermophilus dauricus</name>
    <name type="common">Daurian ground squirrel</name>
    <dbReference type="NCBI Taxonomy" id="99837"/>
    <lineage>
        <taxon>Eukaryota</taxon>
        <taxon>Metazoa</taxon>
        <taxon>Chordata</taxon>
        <taxon>Craniata</taxon>
        <taxon>Vertebrata</taxon>
        <taxon>Euteleostomi</taxon>
        <taxon>Mammalia</taxon>
        <taxon>Eutheria</taxon>
        <taxon>Euarchontoglires</taxon>
        <taxon>Glires</taxon>
        <taxon>Rodentia</taxon>
        <taxon>Sciuromorpha</taxon>
        <taxon>Sciuridae</taxon>
        <taxon>Xerinae</taxon>
        <taxon>Marmotini</taxon>
        <taxon>Spermophilus</taxon>
    </lineage>
</organism>
<evidence type="ECO:0000256" key="1">
    <source>
        <dbReference type="SAM" id="Phobius"/>
    </source>
</evidence>
<protein>
    <submittedName>
        <fullName evidence="2">Uncharacterized protein</fullName>
    </submittedName>
</protein>
<keyword evidence="1" id="KW-1133">Transmembrane helix</keyword>
<keyword evidence="3" id="KW-1185">Reference proteome</keyword>
<dbReference type="Ensembl" id="ENSSDAT00000028596.1">
    <property type="protein sequence ID" value="ENSSDAP00000025001.1"/>
    <property type="gene ID" value="ENSSDAG00000022749.1"/>
</dbReference>
<proteinExistence type="predicted"/>
<keyword evidence="1" id="KW-0812">Transmembrane</keyword>